<sequence>MTIFAQGPFRWRWGLIAGACRSGRMAPGASAAPAGLLGRAPLIFLIGSLVLRDLSRPDSRIRKIATMLLGRPAVEDRTAVVIQPAAIESSFDPLLKDGKEE</sequence>
<accession>A0A485LV56</accession>
<protein>
    <submittedName>
        <fullName evidence="1">Uncharacterized protein</fullName>
    </submittedName>
</protein>
<reference evidence="1" key="1">
    <citation type="submission" date="2019-03" db="EMBL/GenBank/DDBJ databases">
        <authorList>
            <person name="Hao L."/>
        </authorList>
    </citation>
    <scope>NUCLEOTIDE SEQUENCE</scope>
</reference>
<organism evidence="1">
    <name type="scientific">anaerobic digester metagenome</name>
    <dbReference type="NCBI Taxonomy" id="1263854"/>
    <lineage>
        <taxon>unclassified sequences</taxon>
        <taxon>metagenomes</taxon>
        <taxon>ecological metagenomes</taxon>
    </lineage>
</organism>
<gene>
    <name evidence="1" type="ORF">SCFA_1090003</name>
</gene>
<dbReference type="EMBL" id="CAADRM010000012">
    <property type="protein sequence ID" value="VFU11504.1"/>
    <property type="molecule type" value="Genomic_DNA"/>
</dbReference>
<name>A0A485LV56_9ZZZZ</name>
<proteinExistence type="predicted"/>
<evidence type="ECO:0000313" key="1">
    <source>
        <dbReference type="EMBL" id="VFU11504.1"/>
    </source>
</evidence>
<dbReference type="AlphaFoldDB" id="A0A485LV56"/>